<feature type="domain" description="Big-1" evidence="2">
    <location>
        <begin position="1438"/>
        <end position="1537"/>
    </location>
</feature>
<dbReference type="SUPFAM" id="SSF49373">
    <property type="entry name" value="Invasin/intimin cell-adhesion fragments"/>
    <property type="match status" value="12"/>
</dbReference>
<dbReference type="PROSITE" id="PS51127">
    <property type="entry name" value="BIG1"/>
    <property type="match status" value="11"/>
</dbReference>
<dbReference type="Proteomes" id="UP001231859">
    <property type="component" value="Chromosome"/>
</dbReference>
<evidence type="ECO:0000256" key="1">
    <source>
        <dbReference type="ARBA" id="ARBA00010116"/>
    </source>
</evidence>
<evidence type="ECO:0000313" key="3">
    <source>
        <dbReference type="EMBL" id="WGO82799.1"/>
    </source>
</evidence>
<dbReference type="RefSeq" id="WP_280937496.1">
    <property type="nucleotide sequence ID" value="NZ_CP123759.1"/>
</dbReference>
<dbReference type="InterPro" id="IPR015217">
    <property type="entry name" value="Invasin_dom_3"/>
</dbReference>
<dbReference type="Gene3D" id="2.60.40.10">
    <property type="entry name" value="Immunoglobulins"/>
    <property type="match status" value="12"/>
</dbReference>
<feature type="domain" description="Big-1" evidence="2">
    <location>
        <begin position="1038"/>
        <end position="1128"/>
    </location>
</feature>
<comment type="similarity">
    <text evidence="1">Belongs to the intimin/invasin family.</text>
</comment>
<dbReference type="PANTHER" id="PTHR39576">
    <property type="entry name" value="ATTACHING AND EFFACING PROTEIN HOMOLOG-RELATED-RELATED"/>
    <property type="match status" value="1"/>
</dbReference>
<feature type="domain" description="Big-1" evidence="2">
    <location>
        <begin position="637"/>
        <end position="728"/>
    </location>
</feature>
<dbReference type="InterPro" id="IPR003344">
    <property type="entry name" value="Big_1_dom"/>
</dbReference>
<feature type="domain" description="Big-1" evidence="2">
    <location>
        <begin position="1138"/>
        <end position="1228"/>
    </location>
</feature>
<reference evidence="3 4" key="1">
    <citation type="submission" date="2023-04" db="EMBL/GenBank/DDBJ databases">
        <title>Genome dynamics across the evolutionary transition to endosymbiosis.</title>
        <authorList>
            <person name="Siozios S."/>
            <person name="Nadal-Jimenez P."/>
            <person name="Azagi T."/>
            <person name="Sprong H."/>
            <person name="Frost C.L."/>
            <person name="Parratt S.R."/>
            <person name="Taylor G."/>
            <person name="Brettell L."/>
            <person name="Lew K.C."/>
            <person name="Croft L."/>
            <person name="King K.C."/>
            <person name="Brockhurst M.A."/>
            <person name="Hypsa V."/>
            <person name="Novakova E."/>
            <person name="Darby A.C."/>
            <person name="Hurst G.D.D."/>
        </authorList>
    </citation>
    <scope>NUCLEOTIDE SEQUENCE [LARGE SCALE GENOMIC DNA]</scope>
    <source>
        <strain evidence="4">aApi_AU</strain>
    </source>
</reference>
<sequence>MPQFSWKGKKIIAWWLLLIQLFSPLFFFSTSIANAVENAEMADTISGIQSLMNDAKEPDNIVTKENLTSSSQGETSLFPSERLSSGHYPLEMPPSLEIKANSTETINPILPNLGGAETSAEDNTDQALASIASQVGNILANRNAVDASIGYAKNIGEGLVNQRLNDWLSQYGTARVSISSDRTFTGDFLLPVIDSINSLLFTQLGLRTDKDRNTLNLGLGYRQYWGDWMYGINTFYDYDYTGGNARLGLGGEAWTDYLKLAANGYFGLTDCHQSKIFIMDDYDERPATGFDVRAEAYLPTYPKLGGSIKYEKYFGKGVHLGTGVDPDKLKDDPYALTLGINYTPVPLITLKGEHAAGDRNDTMVGMDIIYRFGVPLAQQLDPDAVDVMRSLVGNKCDFVDRNYDIVMQYRKQELINISLPAEMRAEAKETVIISATINKTKYGLKTINWTVPANFLANGGNYKVISPTQLEIILPAYVYKTQSNAAQEYQISAVGIDNNDNESNRATTIIRVKPSKNVVNDLIIEPNATLPANNQDRFTTTAVITNEHGQPLPQQVITFHVDGLKQSDGQSGATLFSGTQSATNGKGITATTDSQGKAVIYITSKVAGEGKITATMENGNYKHSSLKFSADRNTAEVAKLTVTRDKALADGKEKNMLYALVTDENGNTVADMPIVLTATDGAIIDNGGSANTNQRGELIIGVTSTKAGKSEITAEVNGRGKTQSVAFVTGRPSAEKSLLTAQPATIVANGKAVANLKLELKDAQGNPISGDKVTFSTSLVNSHINNINETAKGVYSAELTGTTAGESTIGVKINGSVLKVKSVTVLLEADRDTMSIKKGNLIILKDNQLADGKAQNQLKAVVTDANGNLVPNVSVVFKADNGAEPASQNVDTNANGEAKFAITNKTAVGSIITASINSSTQQQKVNFVADTSTAVITDSNLLITSDNAPANGIATNGVTAKVTDEHGNLVPNVDVAFTVSNGALINTVIGRTGNDGEAKATVTSRKAGAYTVTAKVNNKATHKQTTFIADDKTAQITAANLLINPNNSPADGKTANVVTAIVIDAEGNQVPNIEVAFAVSGEATIKQQKVKTDSEGKAITEITSNKAGVYTVTATVNGKATDKQTTFKANAATAEIVKDNLVINPDNSPADGVTKNEVTATVTDAEANLVPNMDVTFSVSEGATITTVIGKTGKDGKATATVVSKKAGIYKVTAEVNGKATDKQTTFKANAATAEIVKDNLVINPDNSPADGVTKNEVTATVTDAEANPVPNMDVTFSVSEGATITTVIGKTGKDGKATATVVSKKAGIYKVTAEVNGKATDKQTTFKANAATAEIVKDNLVINPDNSPADGVTKNEVTATVTDAEANPVPNMDVTFSVSEGAIITTVIGKTGKDGKATATVVSKKAGVYKVTAEVNGKATDKQTTFKANAATAEIVKDNLVINPDNSPADGVTKNEVTATVTDAEANPVPNMDVTFSISEGATITTVIGKTGKDGKATATVVSKKAGVYKVTAEVNGKATDQQTTFKADSKSAKLVQVQLDGDIISKAANGKDAFTFIAVVKDANGNLVPDVEVTWQQDKGSDVTLPEPAKSKTDAKGEAKIDLTSTTKAVENIQVSAQLSDSKVNRADKTVSFVGDTATAGIQITSLKQNNIVPADNQSEFPFEISVTDSNGNVLKDYAIDVLIPALAINEKLTTNNQGKVNFSPKSAKAGRFDATVTSSTNQTVSNKFKVEYTITMLSSAN</sequence>
<dbReference type="InterPro" id="IPR051715">
    <property type="entry name" value="Intimin-Invasin_domain"/>
</dbReference>
<feature type="domain" description="Big-1" evidence="2">
    <location>
        <begin position="1538"/>
        <end position="1636"/>
    </location>
</feature>
<name>A0ABY8P0Q4_9GAMM</name>
<dbReference type="InterPro" id="IPR038177">
    <property type="entry name" value="IAT_beta_sf"/>
</dbReference>
<feature type="domain" description="Big-1" evidence="2">
    <location>
        <begin position="938"/>
        <end position="1028"/>
    </location>
</feature>
<feature type="domain" description="Big-1" evidence="2">
    <location>
        <begin position="736"/>
        <end position="828"/>
    </location>
</feature>
<dbReference type="InterPro" id="IPR008964">
    <property type="entry name" value="Invasin/intimin_cell_adhesion"/>
</dbReference>
<dbReference type="InterPro" id="IPR013783">
    <property type="entry name" value="Ig-like_fold"/>
</dbReference>
<dbReference type="EMBL" id="CP123759">
    <property type="protein sequence ID" value="WGO82799.1"/>
    <property type="molecule type" value="Genomic_DNA"/>
</dbReference>
<feature type="domain" description="Big-1" evidence="2">
    <location>
        <begin position="520"/>
        <end position="629"/>
    </location>
</feature>
<feature type="domain" description="Big-1" evidence="2">
    <location>
        <begin position="1338"/>
        <end position="1428"/>
    </location>
</feature>
<dbReference type="Gene3D" id="2.40.160.160">
    <property type="entry name" value="Inverse autotransporter, beta-domain"/>
    <property type="match status" value="1"/>
</dbReference>
<evidence type="ECO:0000259" key="2">
    <source>
        <dbReference type="PROSITE" id="PS51127"/>
    </source>
</evidence>
<dbReference type="SMART" id="SM00634">
    <property type="entry name" value="BID_1"/>
    <property type="match status" value="12"/>
</dbReference>
<protein>
    <submittedName>
        <fullName evidence="3">Ig-like domain-containing protein</fullName>
    </submittedName>
</protein>
<gene>
    <name evidence="3" type="ORF">QG404_10510</name>
</gene>
<evidence type="ECO:0000313" key="4">
    <source>
        <dbReference type="Proteomes" id="UP001231859"/>
    </source>
</evidence>
<proteinExistence type="inferred from homology"/>
<dbReference type="Pfam" id="PF11924">
    <property type="entry name" value="IAT_beta"/>
    <property type="match status" value="1"/>
</dbReference>
<accession>A0ABY8P0Q4</accession>
<keyword evidence="4" id="KW-1185">Reference proteome</keyword>
<dbReference type="PANTHER" id="PTHR39576:SF2">
    <property type="entry name" value="ATTACHING AND EFFACING PROTEIN HOMOLOG-RELATED"/>
    <property type="match status" value="1"/>
</dbReference>
<dbReference type="Pfam" id="PF09134">
    <property type="entry name" value="Invasin_D3"/>
    <property type="match status" value="1"/>
</dbReference>
<organism evidence="3 4">
    <name type="scientific">Arsenophonus apicola</name>
    <dbReference type="NCBI Taxonomy" id="2879119"/>
    <lineage>
        <taxon>Bacteria</taxon>
        <taxon>Pseudomonadati</taxon>
        <taxon>Pseudomonadota</taxon>
        <taxon>Gammaproteobacteria</taxon>
        <taxon>Enterobacterales</taxon>
        <taxon>Morganellaceae</taxon>
        <taxon>Arsenophonus</taxon>
    </lineage>
</organism>
<feature type="domain" description="Big-1" evidence="2">
    <location>
        <begin position="838"/>
        <end position="928"/>
    </location>
</feature>
<feature type="domain" description="Big-1" evidence="2">
    <location>
        <begin position="1238"/>
        <end position="1328"/>
    </location>
</feature>
<dbReference type="InterPro" id="IPR024519">
    <property type="entry name" value="IAT_beta"/>
</dbReference>
<dbReference type="Pfam" id="PF02369">
    <property type="entry name" value="Big_1"/>
    <property type="match status" value="9"/>
</dbReference>